<dbReference type="InterPro" id="IPR012198">
    <property type="entry name" value="cAMP_dep_PK_reg_su"/>
</dbReference>
<dbReference type="InterPro" id="IPR050503">
    <property type="entry name" value="cAMP-dep_PK_reg_su-like"/>
</dbReference>
<dbReference type="Pfam" id="PF00027">
    <property type="entry name" value="cNMP_binding"/>
    <property type="match status" value="2"/>
</dbReference>
<sequence>MRNKIETKRLWRKHYELEVLEGTYSPETEGTPFSHYEGYCAHSSEEEGSSEEEDHVRSLSKLETDRPVLMKSKVSISAEAFGRFNPQITIFHPVIIHKSSEVKQKIRSRLSQSFMFNTLDEGSLGVVIDAMDEKHVQAGQRVIAQGDQGNELYVVEDGILDCFKDFGEGPQYLKSYQPGDAFGELALLYNAPRAATIVAKHDCHLWSLDRHTFNHIVKNASTRKREHYEDFLSSVTLLKNMESYERARLAEALKEELYHSGDYIIREGESGQVFYMVLEGELVATKNTPTHGLQEVKRYGGGDYFGEIALLKNAPRAANVVVVSEMARVVALDRNCFKRLLGPLDEILKRNMDAYLGMM</sequence>
<accession>A0A8J8NSE7</accession>
<evidence type="ECO:0000313" key="10">
    <source>
        <dbReference type="EMBL" id="TNV79301.1"/>
    </source>
</evidence>
<name>A0A8J8NSE7_HALGN</name>
<keyword evidence="3" id="KW-0597">Phosphoprotein</keyword>
<evidence type="ECO:0000256" key="1">
    <source>
        <dbReference type="ARBA" id="ARBA00005753"/>
    </source>
</evidence>
<evidence type="ECO:0000256" key="6">
    <source>
        <dbReference type="ARBA" id="ARBA00022741"/>
    </source>
</evidence>
<gene>
    <name evidence="10" type="ORF">FGO68_gene14382</name>
</gene>
<dbReference type="InterPro" id="IPR014710">
    <property type="entry name" value="RmlC-like_jellyroll"/>
</dbReference>
<dbReference type="AlphaFoldDB" id="A0A8J8NSE7"/>
<dbReference type="GO" id="GO:0030552">
    <property type="term" value="F:cAMP binding"/>
    <property type="evidence" value="ECO:0007669"/>
    <property type="project" value="UniProtKB-KW"/>
</dbReference>
<dbReference type="PANTHER" id="PTHR11635">
    <property type="entry name" value="CAMP-DEPENDENT PROTEIN KINASE REGULATORY CHAIN"/>
    <property type="match status" value="1"/>
</dbReference>
<feature type="binding site" evidence="8">
    <location>
        <position position="184"/>
    </location>
    <ligand>
        <name>3',5'-cyclic AMP</name>
        <dbReference type="ChEBI" id="CHEBI:58165"/>
        <label>1</label>
    </ligand>
</feature>
<organism evidence="10 11">
    <name type="scientific">Halteria grandinella</name>
    <dbReference type="NCBI Taxonomy" id="5974"/>
    <lineage>
        <taxon>Eukaryota</taxon>
        <taxon>Sar</taxon>
        <taxon>Alveolata</taxon>
        <taxon>Ciliophora</taxon>
        <taxon>Intramacronucleata</taxon>
        <taxon>Spirotrichea</taxon>
        <taxon>Stichotrichia</taxon>
        <taxon>Sporadotrichida</taxon>
        <taxon>Halteriidae</taxon>
        <taxon>Halteria</taxon>
    </lineage>
</organism>
<proteinExistence type="inferred from homology"/>
<dbReference type="Proteomes" id="UP000785679">
    <property type="component" value="Unassembled WGS sequence"/>
</dbReference>
<dbReference type="SUPFAM" id="SSF51206">
    <property type="entry name" value="cAMP-binding domain-like"/>
    <property type="match status" value="2"/>
</dbReference>
<dbReference type="Gene3D" id="2.60.120.10">
    <property type="entry name" value="Jelly Rolls"/>
    <property type="match status" value="2"/>
</dbReference>
<feature type="domain" description="Cyclic nucleotide-binding" evidence="9">
    <location>
        <begin position="237"/>
        <end position="358"/>
    </location>
</feature>
<keyword evidence="5" id="KW-0677">Repeat</keyword>
<dbReference type="GO" id="GO:0005952">
    <property type="term" value="C:cAMP-dependent protein kinase complex"/>
    <property type="evidence" value="ECO:0007669"/>
    <property type="project" value="InterPro"/>
</dbReference>
<dbReference type="PIRSF" id="PIRSF000548">
    <property type="entry name" value="PK_regulatory"/>
    <property type="match status" value="1"/>
</dbReference>
<evidence type="ECO:0000256" key="4">
    <source>
        <dbReference type="ARBA" id="ARBA00022566"/>
    </source>
</evidence>
<dbReference type="InterPro" id="IPR000595">
    <property type="entry name" value="cNMP-bd_dom"/>
</dbReference>
<dbReference type="CDD" id="cd00038">
    <property type="entry name" value="CAP_ED"/>
    <property type="match status" value="2"/>
</dbReference>
<comment type="caution">
    <text evidence="10">The sequence shown here is derived from an EMBL/GenBank/DDBJ whole genome shotgun (WGS) entry which is preliminary data.</text>
</comment>
<dbReference type="PROSITE" id="PS50042">
    <property type="entry name" value="CNMP_BINDING_3"/>
    <property type="match status" value="2"/>
</dbReference>
<dbReference type="PROSITE" id="PS00888">
    <property type="entry name" value="CNMP_BINDING_1"/>
    <property type="match status" value="2"/>
</dbReference>
<dbReference type="FunFam" id="2.60.120.10:FF:000006">
    <property type="entry name" value="cAMP-dependent protein kinase type I-alpha regulatory subunit"/>
    <property type="match status" value="1"/>
</dbReference>
<dbReference type="EMBL" id="RRYP01009104">
    <property type="protein sequence ID" value="TNV79301.1"/>
    <property type="molecule type" value="Genomic_DNA"/>
</dbReference>
<feature type="binding site" evidence="8">
    <location>
        <position position="316"/>
    </location>
    <ligand>
        <name>3',5'-cyclic AMP</name>
        <dbReference type="ChEBI" id="CHEBI:58165"/>
        <label>2</label>
    </ligand>
</feature>
<dbReference type="GO" id="GO:0034236">
    <property type="term" value="F:protein kinase A catalytic subunit binding"/>
    <property type="evidence" value="ECO:0007669"/>
    <property type="project" value="TreeGrafter"/>
</dbReference>
<keyword evidence="7 8" id="KW-0114">cAMP</keyword>
<dbReference type="GO" id="GO:0005829">
    <property type="term" value="C:cytosol"/>
    <property type="evidence" value="ECO:0007669"/>
    <property type="project" value="TreeGrafter"/>
</dbReference>
<protein>
    <recommendedName>
        <fullName evidence="2">cAMP-dependent protein kinase regulatory subunit</fullName>
    </recommendedName>
</protein>
<evidence type="ECO:0000256" key="7">
    <source>
        <dbReference type="ARBA" id="ARBA00023149"/>
    </source>
</evidence>
<dbReference type="SMART" id="SM00100">
    <property type="entry name" value="cNMP"/>
    <property type="match status" value="2"/>
</dbReference>
<evidence type="ECO:0000313" key="11">
    <source>
        <dbReference type="Proteomes" id="UP000785679"/>
    </source>
</evidence>
<evidence type="ECO:0000259" key="9">
    <source>
        <dbReference type="PROSITE" id="PS50042"/>
    </source>
</evidence>
<dbReference type="PANTHER" id="PTHR11635:SF152">
    <property type="entry name" value="CAMP-DEPENDENT PROTEIN KINASE TYPE I REGULATORY SUBUNIT-RELATED"/>
    <property type="match status" value="1"/>
</dbReference>
<evidence type="ECO:0000256" key="2">
    <source>
        <dbReference type="ARBA" id="ARBA00020355"/>
    </source>
</evidence>
<dbReference type="OrthoDB" id="417078at2759"/>
<feature type="binding site" evidence="8">
    <location>
        <position position="193"/>
    </location>
    <ligand>
        <name>3',5'-cyclic AMP</name>
        <dbReference type="ChEBI" id="CHEBI:58165"/>
        <label>1</label>
    </ligand>
</feature>
<dbReference type="PROSITE" id="PS00889">
    <property type="entry name" value="CNMP_BINDING_2"/>
    <property type="match status" value="2"/>
</dbReference>
<feature type="domain" description="Cyclic nucleotide-binding" evidence="9">
    <location>
        <begin position="115"/>
        <end position="234"/>
    </location>
</feature>
<evidence type="ECO:0000256" key="5">
    <source>
        <dbReference type="ARBA" id="ARBA00022737"/>
    </source>
</evidence>
<keyword evidence="4 8" id="KW-0116">cAMP-binding</keyword>
<dbReference type="FunFam" id="2.60.120.10:FF:000039">
    <property type="entry name" value="cAMP-dependent protein kinase regulatory subunit"/>
    <property type="match status" value="1"/>
</dbReference>
<dbReference type="InterPro" id="IPR018490">
    <property type="entry name" value="cNMP-bd_dom_sf"/>
</dbReference>
<dbReference type="GO" id="GO:0033554">
    <property type="term" value="P:cellular response to stress"/>
    <property type="evidence" value="ECO:0007669"/>
    <property type="project" value="UniProtKB-ARBA"/>
</dbReference>
<dbReference type="GO" id="GO:0004862">
    <property type="term" value="F:cAMP-dependent protein kinase inhibitor activity"/>
    <property type="evidence" value="ECO:0007669"/>
    <property type="project" value="TreeGrafter"/>
</dbReference>
<evidence type="ECO:0000256" key="8">
    <source>
        <dbReference type="PIRSR" id="PIRSR000548-1"/>
    </source>
</evidence>
<feature type="binding site" evidence="8">
    <location>
        <position position="307"/>
    </location>
    <ligand>
        <name>3',5'-cyclic AMP</name>
        <dbReference type="ChEBI" id="CHEBI:58165"/>
        <label>2</label>
    </ligand>
</feature>
<comment type="similarity">
    <text evidence="1">Belongs to the cAMP-dependent kinase regulatory chain family.</text>
</comment>
<reference evidence="10" key="1">
    <citation type="submission" date="2019-06" db="EMBL/GenBank/DDBJ databases">
        <authorList>
            <person name="Zheng W."/>
        </authorList>
    </citation>
    <scope>NUCLEOTIDE SEQUENCE</scope>
    <source>
        <strain evidence="10">QDHG01</strain>
    </source>
</reference>
<keyword evidence="11" id="KW-1185">Reference proteome</keyword>
<keyword evidence="6 8" id="KW-0547">Nucleotide-binding</keyword>
<dbReference type="PRINTS" id="PR00103">
    <property type="entry name" value="CAMPKINASE"/>
</dbReference>
<dbReference type="InterPro" id="IPR018488">
    <property type="entry name" value="cNMP-bd_CS"/>
</dbReference>
<evidence type="ECO:0000256" key="3">
    <source>
        <dbReference type="ARBA" id="ARBA00022553"/>
    </source>
</evidence>